<keyword evidence="2" id="KW-0469">Meiosis</keyword>
<dbReference type="InterPro" id="IPR052469">
    <property type="entry name" value="MEIOB"/>
</dbReference>
<sequence>QQQQWQYSPHQPYHNTHIIQAVPHGFSTIGTPPYLNYSPVLGPLPTFSAQALQTFAPRQLGVTKDAPMVPIQSLQPEKAFVIVSGRTVRPPTIKAMPDKKESNKTCWLQSFTIKDDVDTIEVTFWHNTREHLEMNSGITLDQVVHVWTDDVKLKNKSSFGGNAAASSATSSPLTLTLSEGKAGHKVVPGSELEQATMFKTALGANSGGVVCAVQVKNIITACKNLEQQRSNVVVCVKKLNPTSNVNTKNGPKARRVITVFDLHGQDASLTLWGNEVCDAADSWTSMETSPQLSIYAMKPQITVSFLTHIQVNPICKNAEWLRHFAKRCASLPDQLNPVADPSDVQLTQIQSCYYIIDISHSLDTLGFLEAVYGFCYAVICQLDIDNHSEILLSKCPSCKEPIISFKIEACPSCRIVPPNEDQWQYNMSRYISFMDHTAELTHPNVPSSIITDLFGFQRRFFLERFKIYFKISNSSTGASQPRVQVLSIERAHLPEVVA</sequence>
<reference evidence="5" key="1">
    <citation type="journal article" date="2020" name="Fungal Divers.">
        <title>Resolving the Mortierellaceae phylogeny through synthesis of multi-gene phylogenetics and phylogenomics.</title>
        <authorList>
            <person name="Vandepol N."/>
            <person name="Liber J."/>
            <person name="Desiro A."/>
            <person name="Na H."/>
            <person name="Kennedy M."/>
            <person name="Barry K."/>
            <person name="Grigoriev I.V."/>
            <person name="Miller A.N."/>
            <person name="O'Donnell K."/>
            <person name="Stajich J.E."/>
            <person name="Bonito G."/>
        </authorList>
    </citation>
    <scope>NUCLEOTIDE SEQUENCE</scope>
    <source>
        <strain evidence="5">NVP1</strain>
    </source>
</reference>
<comment type="caution">
    <text evidence="5">The sequence shown here is derived from an EMBL/GenBank/DDBJ whole genome shotgun (WGS) entry which is preliminary data.</text>
</comment>
<dbReference type="Gene3D" id="2.40.50.140">
    <property type="entry name" value="Nucleic acid-binding proteins"/>
    <property type="match status" value="2"/>
</dbReference>
<name>A0A9P5SQB0_9FUNG</name>
<feature type="non-terminal residue" evidence="5">
    <location>
        <position position="498"/>
    </location>
</feature>
<dbReference type="GO" id="GO:0000712">
    <property type="term" value="P:resolution of meiotic recombination intermediates"/>
    <property type="evidence" value="ECO:0007669"/>
    <property type="project" value="TreeGrafter"/>
</dbReference>
<evidence type="ECO:0000313" key="5">
    <source>
        <dbReference type="EMBL" id="KAF9335976.1"/>
    </source>
</evidence>
<evidence type="ECO:0000259" key="4">
    <source>
        <dbReference type="Pfam" id="PF24903"/>
    </source>
</evidence>
<evidence type="ECO:0000256" key="1">
    <source>
        <dbReference type="ARBA" id="ARBA00023125"/>
    </source>
</evidence>
<evidence type="ECO:0000313" key="6">
    <source>
        <dbReference type="Proteomes" id="UP000696485"/>
    </source>
</evidence>
<dbReference type="PANTHER" id="PTHR21166">
    <property type="entry name" value="CELL DIVISION CONTROL PROTEIN 24 OB DOMAIN-CONTAINING PROTEIN-RELATED"/>
    <property type="match status" value="1"/>
</dbReference>
<keyword evidence="1" id="KW-0238">DNA-binding</keyword>
<gene>
    <name evidence="5" type="ORF">BG006_010121</name>
</gene>
<proteinExistence type="inferred from homology"/>
<organism evidence="5 6">
    <name type="scientific">Podila minutissima</name>
    <dbReference type="NCBI Taxonomy" id="64525"/>
    <lineage>
        <taxon>Eukaryota</taxon>
        <taxon>Fungi</taxon>
        <taxon>Fungi incertae sedis</taxon>
        <taxon>Mucoromycota</taxon>
        <taxon>Mortierellomycotina</taxon>
        <taxon>Mortierellomycetes</taxon>
        <taxon>Mortierellales</taxon>
        <taxon>Mortierellaceae</taxon>
        <taxon>Podila</taxon>
    </lineage>
</organism>
<protein>
    <recommendedName>
        <fullName evidence="4">MEIOB-like N-terminal domain-containing protein</fullName>
    </recommendedName>
</protein>
<evidence type="ECO:0000256" key="2">
    <source>
        <dbReference type="ARBA" id="ARBA00023254"/>
    </source>
</evidence>
<dbReference type="InterPro" id="IPR012340">
    <property type="entry name" value="NA-bd_OB-fold"/>
</dbReference>
<accession>A0A9P5SQB0</accession>
<dbReference type="GO" id="GO:0008310">
    <property type="term" value="F:single-stranded DNA 3'-5' DNA exonuclease activity"/>
    <property type="evidence" value="ECO:0007669"/>
    <property type="project" value="TreeGrafter"/>
</dbReference>
<dbReference type="Proteomes" id="UP000696485">
    <property type="component" value="Unassembled WGS sequence"/>
</dbReference>
<dbReference type="Pfam" id="PF24903">
    <property type="entry name" value="OB_MEIOB_N"/>
    <property type="match status" value="1"/>
</dbReference>
<dbReference type="EMBL" id="JAAAUY010000078">
    <property type="protein sequence ID" value="KAF9335976.1"/>
    <property type="molecule type" value="Genomic_DNA"/>
</dbReference>
<dbReference type="PANTHER" id="PTHR21166:SF2">
    <property type="entry name" value="CELL DIVISION CONTROL PROTEIN 24 OB DOMAIN-CONTAINING PROTEIN-RELATED"/>
    <property type="match status" value="1"/>
</dbReference>
<dbReference type="AlphaFoldDB" id="A0A9P5SQB0"/>
<evidence type="ECO:0000256" key="3">
    <source>
        <dbReference type="ARBA" id="ARBA00038329"/>
    </source>
</evidence>
<keyword evidence="6" id="KW-1185">Reference proteome</keyword>
<dbReference type="GO" id="GO:0003697">
    <property type="term" value="F:single-stranded DNA binding"/>
    <property type="evidence" value="ECO:0007669"/>
    <property type="project" value="TreeGrafter"/>
</dbReference>
<dbReference type="InterPro" id="IPR056880">
    <property type="entry name" value="OB_MEIOB_N"/>
</dbReference>
<comment type="similarity">
    <text evidence="3">Belongs to the MEIOB family.</text>
</comment>
<feature type="domain" description="MEIOB-like N-terminal" evidence="4">
    <location>
        <begin position="68"/>
        <end position="188"/>
    </location>
</feature>